<dbReference type="Proteomes" id="UP000887580">
    <property type="component" value="Unplaced"/>
</dbReference>
<accession>A0AC35GWR6</accession>
<proteinExistence type="predicted"/>
<reference evidence="2" key="1">
    <citation type="submission" date="2022-11" db="UniProtKB">
        <authorList>
            <consortium name="WormBaseParasite"/>
        </authorList>
    </citation>
    <scope>IDENTIFICATION</scope>
</reference>
<evidence type="ECO:0000313" key="2">
    <source>
        <dbReference type="WBParaSite" id="PS1159_v2.g9646.t1"/>
    </source>
</evidence>
<evidence type="ECO:0000313" key="1">
    <source>
        <dbReference type="Proteomes" id="UP000887580"/>
    </source>
</evidence>
<organism evidence="1 2">
    <name type="scientific">Panagrolaimus sp. PS1159</name>
    <dbReference type="NCBI Taxonomy" id="55785"/>
    <lineage>
        <taxon>Eukaryota</taxon>
        <taxon>Metazoa</taxon>
        <taxon>Ecdysozoa</taxon>
        <taxon>Nematoda</taxon>
        <taxon>Chromadorea</taxon>
        <taxon>Rhabditida</taxon>
        <taxon>Tylenchina</taxon>
        <taxon>Panagrolaimomorpha</taxon>
        <taxon>Panagrolaimoidea</taxon>
        <taxon>Panagrolaimidae</taxon>
        <taxon>Panagrolaimus</taxon>
    </lineage>
</organism>
<sequence>MLQKRKKHKLSTGQQKMKDVSEAFQQNLLRDIKLDSPFREHQMTIEQLVDIYPLSRINHIQPTKSVGLNDDEAEIKLSSATEKNVIYPKNRKGGKFQAFLYQFKNTFRILLLIATFLCFFIFALDQSRTKELAMGIILAVVLIVMCFISYYEELNTFKQISTFQSMIAIDCTVIRCGRKIIIPSSDLIIGDLVWIQNGDRIPADMRLIYCDDLQVETSWLSGE</sequence>
<dbReference type="WBParaSite" id="PS1159_v2.g9646.t1">
    <property type="protein sequence ID" value="PS1159_v2.g9646.t1"/>
    <property type="gene ID" value="PS1159_v2.g9646"/>
</dbReference>
<name>A0AC35GWR6_9BILA</name>
<protein>
    <submittedName>
        <fullName evidence="2">Cation-transporting P-type ATPase N-terminal domain-containing protein</fullName>
    </submittedName>
</protein>